<dbReference type="InterPro" id="IPR028994">
    <property type="entry name" value="Integrin_alpha_N"/>
</dbReference>
<dbReference type="InterPro" id="IPR011519">
    <property type="entry name" value="UnbV_ASPIC"/>
</dbReference>
<dbReference type="Gene3D" id="2.130.10.130">
    <property type="entry name" value="Integrin alpha, N-terminal"/>
    <property type="match status" value="3"/>
</dbReference>
<comment type="caution">
    <text evidence="3">The sequence shown here is derived from an EMBL/GenBank/DDBJ whole genome shotgun (WGS) entry which is preliminary data.</text>
</comment>
<sequence>MRLVKISSIWILKLVILLAFQPLDILTTGCQAQEHDGNLLQLMSPEQTDIKFVNKIIENETINILTYEYFHNGGGVAIGDINNDDLPDVYLTGNLVPNRLYLNLGNLKFKDITQQANVGGTQGWNTGVTMVDVNQDGFLDIYVCLSGNLPEAYRANQLYINNGDLTFTEQAASYGIADTGFSTHATFFDYDLDNDLDLFVLNHNVVPLSNFKPSEIRNKPDKNVGDKLYRNDGGKFTEVTQQAGIISNALGYGLGVSVGDLNNDNWPDIYVANDFLEHDYLYFNNGDGTFTESVKSSAAQISQFSMGTDMADFNNDGLIDILSVDMLAEDNYRQKTTMRPMDRHRFYHAVEDGFHYQYMQNALQLNRGQNIFSNVSQIAGVSNTDWSWAPLFLDIDLDGHKDLMVTNGYKKDISNKDYVAFEKKQLKEFQAGQIERNALFRSLLDAAPSTKIRNFLFKNNGDLTFTKLEKPGLFDHVAFSNGAAYGDLDNDGDLDLVVNNIDEPVFVYKNNIRETTGAHYIKLKFSGSKGNLNGMGARVWVHTGDQMQLYENQVSRGFQSSVENRLLIGLAESKVIDKLVVQWPDGKMQTLKNLDVNRQLTLNYQNARQPEAKKLTETKRKRMFEDITSQVKLSHTHTENPYDDFELEVLLPHKMSTFGPGSTTGDVNGDGLEDIFTGGASGYPATLFLQSRNGEFKAFNDGQPWLNHRISEDIDCSFLDIDNDGDLDLYVVSGGNEFPENHVNYKDRIYINQGDGKFYDQTANLPEIYTSGACVKPHDFDNDGDIDLFIGGRQVPGSYPMPANSYLLRNDNGRFIDVTPTLASELTGIGMVTDAVWLDYDGDADKDLIIVGEWMAVTILEHKGHSFALDANTGLENSRGWWFSVAGADIDQDGDMDLVGGNLGWNYKYKTSEKEPFQVYRNDFDNNGTQDIVLGYFNDGKLYPVRGRQCSAEQMPFIKQKFPTYDLFGKAELDDIYGKASLNQSLHLITDTFASSYLENLGNGKYAIKKLPIEAQLSAVNGIILRDFDGDLNMDLLLAGNHYASEVETPRNDAGIGLWLRGDGKGGFEPVAAKTSGLYATGDTRDLDMIRLANGDLGLLQTTNNDRLRLFAVQGENKSISSENGKITK</sequence>
<keyword evidence="1" id="KW-0732">Signal</keyword>
<dbReference type="Proteomes" id="UP001172083">
    <property type="component" value="Unassembled WGS sequence"/>
</dbReference>
<name>A0ABT8L2U6_9BACT</name>
<organism evidence="3 4">
    <name type="scientific">Agaribacillus aureus</name>
    <dbReference type="NCBI Taxonomy" id="3051825"/>
    <lineage>
        <taxon>Bacteria</taxon>
        <taxon>Pseudomonadati</taxon>
        <taxon>Bacteroidota</taxon>
        <taxon>Cytophagia</taxon>
        <taxon>Cytophagales</taxon>
        <taxon>Splendidivirgaceae</taxon>
        <taxon>Agaribacillus</taxon>
    </lineage>
</organism>
<dbReference type="Pfam" id="PF13517">
    <property type="entry name" value="FG-GAP_3"/>
    <property type="match status" value="4"/>
</dbReference>
<dbReference type="PANTHER" id="PTHR16026">
    <property type="entry name" value="CARTILAGE ACIDIC PROTEIN 1"/>
    <property type="match status" value="1"/>
</dbReference>
<evidence type="ECO:0000313" key="4">
    <source>
        <dbReference type="Proteomes" id="UP001172083"/>
    </source>
</evidence>
<dbReference type="EMBL" id="JAUJEB010000001">
    <property type="protein sequence ID" value="MDN5211382.1"/>
    <property type="molecule type" value="Genomic_DNA"/>
</dbReference>
<evidence type="ECO:0000256" key="1">
    <source>
        <dbReference type="ARBA" id="ARBA00022729"/>
    </source>
</evidence>
<dbReference type="Pfam" id="PF07593">
    <property type="entry name" value="UnbV_ASPIC"/>
    <property type="match status" value="1"/>
</dbReference>
<evidence type="ECO:0000259" key="2">
    <source>
        <dbReference type="Pfam" id="PF07593"/>
    </source>
</evidence>
<keyword evidence="4" id="KW-1185">Reference proteome</keyword>
<gene>
    <name evidence="3" type="ORF">QQ020_04950</name>
</gene>
<proteinExistence type="predicted"/>
<protein>
    <submittedName>
        <fullName evidence="3">VCBS repeat-containing protein</fullName>
    </submittedName>
</protein>
<dbReference type="RefSeq" id="WP_346756716.1">
    <property type="nucleotide sequence ID" value="NZ_JAUJEB010000001.1"/>
</dbReference>
<feature type="domain" description="ASPIC/UnbV" evidence="2">
    <location>
        <begin position="534"/>
        <end position="601"/>
    </location>
</feature>
<accession>A0ABT8L2U6</accession>
<dbReference type="InterPro" id="IPR027039">
    <property type="entry name" value="Crtac1"/>
</dbReference>
<dbReference type="PANTHER" id="PTHR16026:SF0">
    <property type="entry name" value="CARTILAGE ACIDIC PROTEIN 1"/>
    <property type="match status" value="1"/>
</dbReference>
<dbReference type="InterPro" id="IPR013517">
    <property type="entry name" value="FG-GAP"/>
</dbReference>
<evidence type="ECO:0000313" key="3">
    <source>
        <dbReference type="EMBL" id="MDN5211382.1"/>
    </source>
</evidence>
<reference evidence="3" key="1">
    <citation type="submission" date="2023-06" db="EMBL/GenBank/DDBJ databases">
        <title>Genomic of Agaribacillus aureum.</title>
        <authorList>
            <person name="Wang G."/>
        </authorList>
    </citation>
    <scope>NUCLEOTIDE SEQUENCE</scope>
    <source>
        <strain evidence="3">BMA12</strain>
    </source>
</reference>
<dbReference type="SUPFAM" id="SSF69318">
    <property type="entry name" value="Integrin alpha N-terminal domain"/>
    <property type="match status" value="3"/>
</dbReference>